<dbReference type="InterPro" id="IPR036852">
    <property type="entry name" value="Peptidase_S8/S53_dom_sf"/>
</dbReference>
<evidence type="ECO:0000256" key="1">
    <source>
        <dbReference type="ARBA" id="ARBA00011073"/>
    </source>
</evidence>
<dbReference type="PROSITE" id="PS51892">
    <property type="entry name" value="SUBTILASE"/>
    <property type="match status" value="1"/>
</dbReference>
<dbReference type="InterPro" id="IPR050131">
    <property type="entry name" value="Peptidase_S8_subtilisin-like"/>
</dbReference>
<dbReference type="AlphaFoldDB" id="A0A1F8H205"/>
<dbReference type="GO" id="GO:0004252">
    <property type="term" value="F:serine-type endopeptidase activity"/>
    <property type="evidence" value="ECO:0007669"/>
    <property type="project" value="InterPro"/>
</dbReference>
<dbReference type="EMBL" id="MGKV01000021">
    <property type="protein sequence ID" value="OGN31672.1"/>
    <property type="molecule type" value="Genomic_DNA"/>
</dbReference>
<dbReference type="SUPFAM" id="SSF52743">
    <property type="entry name" value="Subtilisin-like"/>
    <property type="match status" value="1"/>
</dbReference>
<feature type="domain" description="Peptidase S8/S53" evidence="7">
    <location>
        <begin position="175"/>
        <end position="749"/>
    </location>
</feature>
<dbReference type="PANTHER" id="PTHR43806:SF11">
    <property type="entry name" value="CEREVISIN-RELATED"/>
    <property type="match status" value="1"/>
</dbReference>
<feature type="signal peptide" evidence="6">
    <location>
        <begin position="1"/>
        <end position="22"/>
    </location>
</feature>
<evidence type="ECO:0000259" key="7">
    <source>
        <dbReference type="Pfam" id="PF00082"/>
    </source>
</evidence>
<comment type="caution">
    <text evidence="8">The sequence shown here is derived from an EMBL/GenBank/DDBJ whole genome shotgun (WGS) entry which is preliminary data.</text>
</comment>
<evidence type="ECO:0000256" key="6">
    <source>
        <dbReference type="SAM" id="SignalP"/>
    </source>
</evidence>
<dbReference type="GO" id="GO:0006508">
    <property type="term" value="P:proteolysis"/>
    <property type="evidence" value="ECO:0007669"/>
    <property type="project" value="UniProtKB-KW"/>
</dbReference>
<evidence type="ECO:0000256" key="4">
    <source>
        <dbReference type="ARBA" id="ARBA00022825"/>
    </source>
</evidence>
<keyword evidence="2" id="KW-0645">Protease</keyword>
<keyword evidence="6" id="KW-0732">Signal</keyword>
<evidence type="ECO:0000256" key="2">
    <source>
        <dbReference type="ARBA" id="ARBA00022670"/>
    </source>
</evidence>
<keyword evidence="3" id="KW-0378">Hydrolase</keyword>
<evidence type="ECO:0000313" key="8">
    <source>
        <dbReference type="EMBL" id="OGN31672.1"/>
    </source>
</evidence>
<dbReference type="InterPro" id="IPR000209">
    <property type="entry name" value="Peptidase_S8/S53_dom"/>
</dbReference>
<dbReference type="PANTHER" id="PTHR43806">
    <property type="entry name" value="PEPTIDASE S8"/>
    <property type="match status" value="1"/>
</dbReference>
<evidence type="ECO:0000256" key="3">
    <source>
        <dbReference type="ARBA" id="ARBA00022801"/>
    </source>
</evidence>
<comment type="caution">
    <text evidence="5">Lacks conserved residue(s) required for the propagation of feature annotation.</text>
</comment>
<dbReference type="PROSITE" id="PS00138">
    <property type="entry name" value="SUBTILASE_SER"/>
    <property type="match status" value="1"/>
</dbReference>
<dbReference type="Gene3D" id="3.40.50.200">
    <property type="entry name" value="Peptidase S8/S53 domain"/>
    <property type="match status" value="1"/>
</dbReference>
<dbReference type="InterPro" id="IPR023828">
    <property type="entry name" value="Peptidase_S8_Ser-AS"/>
</dbReference>
<organism evidence="8 9">
    <name type="scientific">Candidatus Yanofskybacteria bacterium RIFCSPLOWO2_02_FULL_45_18</name>
    <dbReference type="NCBI Taxonomy" id="1802707"/>
    <lineage>
        <taxon>Bacteria</taxon>
        <taxon>Candidatus Yanofskyibacteriota</taxon>
    </lineage>
</organism>
<feature type="chain" id="PRO_5009535705" description="Peptidase S8/S53 domain-containing protein" evidence="6">
    <location>
        <begin position="23"/>
        <end position="764"/>
    </location>
</feature>
<sequence>MKRLFLVAVCFFVFLAANAAMADDYLITGVIATEQNGEQTIIPRAVTMSEQEMFRQMMADPLGLILPQQQAYLDSLPSEYVIIPKEGYSFEEVAGFLAALGVKDVVPASIGDIPMFSGAILVKTDNVIADRINREPWIKNFYRNNLVFLDGDMAGFTEKYAGPDNPDTLTARGNRKVVVGVVDTGVSKKMRGANYAPGPESTRFATFIQPDRVKHNFKFKLRAGERYINYTVFWPGVFGSFPQSDVDIDLYLKDSHDRIVIRAKNRGSVPPSERIEYDAGLSDKDRTFTAEMRIVSWGNSPVFNYPAFGVPMWANKITMRTEVASHPRNIEVMLGDEIHQQPPDGFPSWNNTWKVGYFTLRGKRYQVTASDMYDRTQCAGPPEYDQYKQYIFVGVGDGFSIRDMDTNTEVTKGVGECVDTPYGKMYQPPQFNLGGATYQLNYLFNVSYELYLRFGSIITPQQTLLGNDVISFTKVSWNSGVFGPADTTYDFLGHGTGVAGIVVDKSYGSAKIYNAKAFGSSYLVYGVCSSNSVWTYCVQGVAASTVDIINALHGAVDHGAKVINASFSAHYSLPIRCSDLLMSQYIQSLVDSGVVVVASAGNYGTSSPMGAPACIPDVITVGAVATSDLNHVTDYSQRGSTLEGVMKPDVVAEGGDDPAVTLVWEHIANLSANGKLVCRSKQEWSRFGVTDLVSPKLHKMSGTSFSAPEVSALVARMLAKNRHLTPAQIKEIIMSTTDDLGYPLEVQGAGRINPDAALAATPDP</sequence>
<gene>
    <name evidence="8" type="ORF">A3J01_02115</name>
</gene>
<evidence type="ECO:0000256" key="5">
    <source>
        <dbReference type="PROSITE-ProRule" id="PRU01240"/>
    </source>
</evidence>
<dbReference type="Pfam" id="PF00082">
    <property type="entry name" value="Peptidase_S8"/>
    <property type="match status" value="1"/>
</dbReference>
<protein>
    <recommendedName>
        <fullName evidence="7">Peptidase S8/S53 domain-containing protein</fullName>
    </recommendedName>
</protein>
<name>A0A1F8H205_9BACT</name>
<accession>A0A1F8H205</accession>
<dbReference type="STRING" id="1802707.A3J01_02115"/>
<dbReference type="Proteomes" id="UP000177609">
    <property type="component" value="Unassembled WGS sequence"/>
</dbReference>
<reference evidence="8 9" key="1">
    <citation type="journal article" date="2016" name="Nat. Commun.">
        <title>Thousands of microbial genomes shed light on interconnected biogeochemical processes in an aquifer system.</title>
        <authorList>
            <person name="Anantharaman K."/>
            <person name="Brown C.T."/>
            <person name="Hug L.A."/>
            <person name="Sharon I."/>
            <person name="Castelle C.J."/>
            <person name="Probst A.J."/>
            <person name="Thomas B.C."/>
            <person name="Singh A."/>
            <person name="Wilkins M.J."/>
            <person name="Karaoz U."/>
            <person name="Brodie E.L."/>
            <person name="Williams K.H."/>
            <person name="Hubbard S.S."/>
            <person name="Banfield J.F."/>
        </authorList>
    </citation>
    <scope>NUCLEOTIDE SEQUENCE [LARGE SCALE GENOMIC DNA]</scope>
</reference>
<proteinExistence type="inferred from homology"/>
<comment type="similarity">
    <text evidence="1 5">Belongs to the peptidase S8 family.</text>
</comment>
<keyword evidence="4" id="KW-0720">Serine protease</keyword>
<evidence type="ECO:0000313" key="9">
    <source>
        <dbReference type="Proteomes" id="UP000177609"/>
    </source>
</evidence>